<evidence type="ECO:0000313" key="10">
    <source>
        <dbReference type="EMBL" id="TFW11300.1"/>
    </source>
</evidence>
<feature type="domain" description="Major facilitator superfamily associated" evidence="9">
    <location>
        <begin position="9"/>
        <end position="360"/>
    </location>
</feature>
<evidence type="ECO:0000256" key="4">
    <source>
        <dbReference type="ARBA" id="ARBA00022519"/>
    </source>
</evidence>
<keyword evidence="4" id="KW-0997">Cell inner membrane</keyword>
<dbReference type="PANTHER" id="PTHR23522">
    <property type="entry name" value="BLL5896 PROTEIN"/>
    <property type="match status" value="1"/>
</dbReference>
<dbReference type="Pfam" id="PF12832">
    <property type="entry name" value="MFS_1_like"/>
    <property type="match status" value="1"/>
</dbReference>
<keyword evidence="3" id="KW-1003">Cell membrane</keyword>
<dbReference type="InterPro" id="IPR026032">
    <property type="entry name" value="HcaT-like"/>
</dbReference>
<feature type="transmembrane region" description="Helical" evidence="8">
    <location>
        <begin position="203"/>
        <end position="224"/>
    </location>
</feature>
<dbReference type="AlphaFoldDB" id="A0A4Y9RQD2"/>
<feature type="transmembrane region" description="Helical" evidence="8">
    <location>
        <begin position="12"/>
        <end position="33"/>
    </location>
</feature>
<evidence type="ECO:0000256" key="1">
    <source>
        <dbReference type="ARBA" id="ARBA00004429"/>
    </source>
</evidence>
<evidence type="ECO:0000256" key="2">
    <source>
        <dbReference type="ARBA" id="ARBA00022448"/>
    </source>
</evidence>
<dbReference type="PIRSF" id="PIRSF004925">
    <property type="entry name" value="HcaT"/>
    <property type="match status" value="1"/>
</dbReference>
<keyword evidence="11" id="KW-1185">Reference proteome</keyword>
<dbReference type="GO" id="GO:0015528">
    <property type="term" value="F:lactose:proton symporter activity"/>
    <property type="evidence" value="ECO:0007669"/>
    <property type="project" value="TreeGrafter"/>
</dbReference>
<dbReference type="Gene3D" id="1.20.1250.20">
    <property type="entry name" value="MFS general substrate transporter like domains"/>
    <property type="match status" value="2"/>
</dbReference>
<evidence type="ECO:0000256" key="3">
    <source>
        <dbReference type="ARBA" id="ARBA00022475"/>
    </source>
</evidence>
<dbReference type="Proteomes" id="UP000298438">
    <property type="component" value="Unassembled WGS sequence"/>
</dbReference>
<dbReference type="InterPro" id="IPR024989">
    <property type="entry name" value="MFS_assoc_dom"/>
</dbReference>
<gene>
    <name evidence="10" type="ORF">E4L96_22070</name>
</gene>
<organism evidence="10 11">
    <name type="scientific">Zemynaea arenosa</name>
    <dbReference type="NCBI Taxonomy" id="2561931"/>
    <lineage>
        <taxon>Bacteria</taxon>
        <taxon>Pseudomonadati</taxon>
        <taxon>Pseudomonadota</taxon>
        <taxon>Betaproteobacteria</taxon>
        <taxon>Burkholderiales</taxon>
        <taxon>Oxalobacteraceae</taxon>
        <taxon>Telluria group</taxon>
        <taxon>Zemynaea</taxon>
    </lineage>
</organism>
<feature type="transmembrane region" description="Helical" evidence="8">
    <location>
        <begin position="236"/>
        <end position="255"/>
    </location>
</feature>
<name>A0A4Y9RQD2_9BURK</name>
<dbReference type="RefSeq" id="WP_135209379.1">
    <property type="nucleotide sequence ID" value="NZ_SPVF01000268.1"/>
</dbReference>
<comment type="subcellular location">
    <subcellularLocation>
        <location evidence="1">Cell inner membrane</location>
        <topology evidence="1">Multi-pass membrane protein</topology>
    </subcellularLocation>
</comment>
<proteinExistence type="predicted"/>
<evidence type="ECO:0000256" key="6">
    <source>
        <dbReference type="ARBA" id="ARBA00022989"/>
    </source>
</evidence>
<evidence type="ECO:0000259" key="9">
    <source>
        <dbReference type="Pfam" id="PF12832"/>
    </source>
</evidence>
<protein>
    <submittedName>
        <fullName evidence="10">MFS transporter</fullName>
    </submittedName>
</protein>
<dbReference type="InterPro" id="IPR036259">
    <property type="entry name" value="MFS_trans_sf"/>
</dbReference>
<dbReference type="GO" id="GO:0005886">
    <property type="term" value="C:plasma membrane"/>
    <property type="evidence" value="ECO:0007669"/>
    <property type="project" value="UniProtKB-SubCell"/>
</dbReference>
<dbReference type="EMBL" id="SPVF01000268">
    <property type="protein sequence ID" value="TFW11300.1"/>
    <property type="molecule type" value="Genomic_DNA"/>
</dbReference>
<sequence>MPPQPSSRFAQFLFSYYAHAGTFATYASLFFAARGMTAAEVAVLMSLIQVMRIVGPNLWGWVADHTQQRVRVLRLTGCGALLAFTGFFFADGFAQLFACMLLLNLFTSAQSPLCEALALTWMKGDISQYGRIRLWGSAGFIVAVTIAGYGLQRWGVDSLLWIAGGLLVPVLLSALRIRDVPHVPHPHDAPAAPLGQVLRRREVIAFFASTALMIGAHTSLYTYYSLYLERIGYGKPVIGAMWSLGVLAEIVCFWYQAPLFKHFGARTLMNVAFAVALVRFAMIGGGAAWLAVLVLAQVLHAVTFAVHHSSCIITMQRWFAGPLQARGQALYMSIAYGIGGTAGGLFMSLFWDHIGPQAVYFAACALALAGWMAARLSFRWQAADAPRV</sequence>
<reference evidence="10 11" key="1">
    <citation type="submission" date="2019-03" db="EMBL/GenBank/DDBJ databases">
        <title>Draft Genome Sequence of Massilia arenosa sp. nov., a Novel Massilia Species Isolated from a Sandy-loam Maize Soil.</title>
        <authorList>
            <person name="Raths R."/>
            <person name="Peta V."/>
            <person name="Bucking H."/>
        </authorList>
    </citation>
    <scope>NUCLEOTIDE SEQUENCE [LARGE SCALE GENOMIC DNA]</scope>
    <source>
        <strain evidence="10 11">MC02</strain>
    </source>
</reference>
<keyword evidence="2" id="KW-0813">Transport</keyword>
<feature type="transmembrane region" description="Helical" evidence="8">
    <location>
        <begin position="72"/>
        <end position="89"/>
    </location>
</feature>
<keyword evidence="7 8" id="KW-0472">Membrane</keyword>
<keyword evidence="6 8" id="KW-1133">Transmembrane helix</keyword>
<accession>A0A4Y9RQD2</accession>
<evidence type="ECO:0000256" key="8">
    <source>
        <dbReference type="SAM" id="Phobius"/>
    </source>
</evidence>
<evidence type="ECO:0000256" key="7">
    <source>
        <dbReference type="ARBA" id="ARBA00023136"/>
    </source>
</evidence>
<dbReference type="SUPFAM" id="SSF103473">
    <property type="entry name" value="MFS general substrate transporter"/>
    <property type="match status" value="1"/>
</dbReference>
<feature type="transmembrane region" description="Helical" evidence="8">
    <location>
        <begin position="330"/>
        <end position="351"/>
    </location>
</feature>
<feature type="transmembrane region" description="Helical" evidence="8">
    <location>
        <begin position="357"/>
        <end position="378"/>
    </location>
</feature>
<dbReference type="PANTHER" id="PTHR23522:SF10">
    <property type="entry name" value="3-PHENYLPROPIONIC ACID TRANSPORTER-RELATED"/>
    <property type="match status" value="1"/>
</dbReference>
<feature type="transmembrane region" description="Helical" evidence="8">
    <location>
        <begin position="158"/>
        <end position="177"/>
    </location>
</feature>
<evidence type="ECO:0000256" key="5">
    <source>
        <dbReference type="ARBA" id="ARBA00022692"/>
    </source>
</evidence>
<dbReference type="OrthoDB" id="9150135at2"/>
<feature type="transmembrane region" description="Helical" evidence="8">
    <location>
        <begin position="134"/>
        <end position="152"/>
    </location>
</feature>
<comment type="caution">
    <text evidence="10">The sequence shown here is derived from an EMBL/GenBank/DDBJ whole genome shotgun (WGS) entry which is preliminary data.</text>
</comment>
<keyword evidence="5 8" id="KW-0812">Transmembrane</keyword>
<dbReference type="GO" id="GO:0030395">
    <property type="term" value="F:lactose binding"/>
    <property type="evidence" value="ECO:0007669"/>
    <property type="project" value="TreeGrafter"/>
</dbReference>
<evidence type="ECO:0000313" key="11">
    <source>
        <dbReference type="Proteomes" id="UP000298438"/>
    </source>
</evidence>
<feature type="transmembrane region" description="Helical" evidence="8">
    <location>
        <begin position="39"/>
        <end position="60"/>
    </location>
</feature>